<feature type="region of interest" description="Disordered" evidence="7">
    <location>
        <begin position="76"/>
        <end position="179"/>
    </location>
</feature>
<feature type="transmembrane region" description="Helical" evidence="8">
    <location>
        <begin position="469"/>
        <end position="486"/>
    </location>
</feature>
<feature type="signal peptide" evidence="9">
    <location>
        <begin position="1"/>
        <end position="16"/>
    </location>
</feature>
<name>A0A8C3HY48_CHRPI</name>
<comment type="subcellular location">
    <subcellularLocation>
        <location evidence="1">Membrane</location>
        <topology evidence="1">Multi-pass membrane protein</topology>
    </subcellularLocation>
</comment>
<organism evidence="11 12">
    <name type="scientific">Chrysemys picta bellii</name>
    <name type="common">Western painted turtle</name>
    <name type="synonym">Emys bellii</name>
    <dbReference type="NCBI Taxonomy" id="8478"/>
    <lineage>
        <taxon>Eukaryota</taxon>
        <taxon>Metazoa</taxon>
        <taxon>Chordata</taxon>
        <taxon>Craniata</taxon>
        <taxon>Vertebrata</taxon>
        <taxon>Euteleostomi</taxon>
        <taxon>Archelosauria</taxon>
        <taxon>Testudinata</taxon>
        <taxon>Testudines</taxon>
        <taxon>Cryptodira</taxon>
        <taxon>Durocryptodira</taxon>
        <taxon>Testudinoidea</taxon>
        <taxon>Emydidae</taxon>
        <taxon>Chrysemys</taxon>
    </lineage>
</organism>
<dbReference type="Ensembl" id="ENSCPBT00000029962.1">
    <property type="protein sequence ID" value="ENSCPBP00000025437.1"/>
    <property type="gene ID" value="ENSCPBG00000018085.1"/>
</dbReference>
<evidence type="ECO:0000313" key="12">
    <source>
        <dbReference type="Proteomes" id="UP000694380"/>
    </source>
</evidence>
<sequence>MWALLVLLCLMPPGSSAPGALAEVRQTPPPAGARARAQGALPKAPLTVSELPAQGADPLLSLNLGLNFKIKVRSQGSFRPAGPSTEPSLADLPPADTPDPISSANFLPPGEALSGSSSTPGSGWLVTGSADEPSPDASHRPGGWGETAADWDGSPVPRFRSSPRGRPPSTTPFESEFLEPVPTAQLASFRPVLGSQPDVMLQTARQPTPASSPRGRSQGLEFQINIDLTAGLDQEVGAPPTHVLPARGGKGPGTRWKYPLLPSLKAGISEIASKLGTSSFFGPTLPPDWHQERRGQQERNSTGGVWDQPQDTSPSPPRATEPGPAPGRHGPSPGSEGALAAWPGCTPEKPEECGSPSPELEAPPVPRLLPSPPLFVTLHADWNTAMADWGLAWEAHVYGAGSLFSLLALLSLLSLACLPFRCPAGCTFLAALDLLLLLAGAARAFLLFYDAYGQQERLPAVASLLLHDLPFPCLSSALAVAFLLLSTRSRVKLSRARFRHPGCLAALVLLHFFVAVGAVLAADLLRQFPFLLLVSRGTFALLAALLSLAFLAFYCLGRADATQIYNLQSSTPPTEHLSRCPFADAGDWSRAARTTLLAACFALLSAALQAYTILHALGYGLPPGFFGPWPWWSLQLGCRLCEVGTGLPLALVGLYPVFCSHEPPCVHCWGALFRGPVKAPILPNNFQWAVAQHEKLVMCDTIARSDSEFLPLYALAGSRLSADGATGYCGAHSPGAARASETRLKGGYGSKTNSVISMAMDGDPTADFRPPSPINLRRSIDEALFSEALIPASLFQPAGALARSSTLALSHQSPGLQACEGLGETPASRGLYRTSSCGELEAALPQGEDGEASPEAGAPDTPLCSPGRWRESSRCSSSPYGLSLDGSSLVLCPGPEQTTHASSFAYEPKLPRGPGESSPRRSPPPPGGPYLPLAQPSQESLDSLVPQPPAGEAAVLQEEFMDVCRQIDALSVSSDTIDL</sequence>
<feature type="compositionally biased region" description="Pro residues" evidence="7">
    <location>
        <begin position="314"/>
        <end position="325"/>
    </location>
</feature>
<keyword evidence="5 8" id="KW-1133">Transmembrane helix</keyword>
<dbReference type="AlphaFoldDB" id="A0A8C3HY48"/>
<reference evidence="11" key="1">
    <citation type="submission" date="2025-05" db="UniProtKB">
        <authorList>
            <consortium name="Ensembl"/>
        </authorList>
    </citation>
    <scope>IDENTIFICATION</scope>
</reference>
<keyword evidence="3 8" id="KW-0812">Transmembrane</keyword>
<dbReference type="Ensembl" id="ENSCPBT00000029961.1">
    <property type="protein sequence ID" value="ENSCPBP00000025436.1"/>
    <property type="gene ID" value="ENSCPBG00000018085.1"/>
</dbReference>
<feature type="region of interest" description="Disordered" evidence="7">
    <location>
        <begin position="845"/>
        <end position="870"/>
    </location>
</feature>
<evidence type="ECO:0000256" key="1">
    <source>
        <dbReference type="ARBA" id="ARBA00004141"/>
    </source>
</evidence>
<dbReference type="Proteomes" id="UP000694380">
    <property type="component" value="Unplaced"/>
</dbReference>
<dbReference type="InterPro" id="IPR052836">
    <property type="entry name" value="PRRT_domain-containing"/>
</dbReference>
<feature type="transmembrane region" description="Helical" evidence="8">
    <location>
        <begin position="428"/>
        <end position="449"/>
    </location>
</feature>
<feature type="chain" id="PRO_5044679678" evidence="9">
    <location>
        <begin position="17"/>
        <end position="979"/>
    </location>
</feature>
<keyword evidence="4 9" id="KW-0732">Signal</keyword>
<dbReference type="InterPro" id="IPR059081">
    <property type="entry name" value="PRRT3-4"/>
</dbReference>
<keyword evidence="6 8" id="KW-0472">Membrane</keyword>
<feature type="compositionally biased region" description="Low complexity" evidence="7">
    <location>
        <begin position="87"/>
        <end position="100"/>
    </location>
</feature>
<protein>
    <submittedName>
        <fullName evidence="11">Proline rich transmembrane protein 4</fullName>
    </submittedName>
</protein>
<feature type="region of interest" description="Disordered" evidence="7">
    <location>
        <begin position="276"/>
        <end position="364"/>
    </location>
</feature>
<evidence type="ECO:0000256" key="2">
    <source>
        <dbReference type="ARBA" id="ARBA00022553"/>
    </source>
</evidence>
<dbReference type="PANTHER" id="PTHR35578:SF6">
    <property type="entry name" value="PROLINE-RICH TRANSMEMBRANE PROTEIN 4"/>
    <property type="match status" value="1"/>
</dbReference>
<dbReference type="PANTHER" id="PTHR35578">
    <property type="entry name" value="PROLINE-RICH TRANSMEMBRANE PROTEIN 4-RELATED"/>
    <property type="match status" value="1"/>
</dbReference>
<keyword evidence="12" id="KW-1185">Reference proteome</keyword>
<feature type="region of interest" description="Disordered" evidence="7">
    <location>
        <begin position="893"/>
        <end position="950"/>
    </location>
</feature>
<feature type="domain" description="Proline-rich transmembrane protein 3/4" evidence="10">
    <location>
        <begin position="379"/>
        <end position="674"/>
    </location>
</feature>
<evidence type="ECO:0000256" key="9">
    <source>
        <dbReference type="SAM" id="SignalP"/>
    </source>
</evidence>
<feature type="transmembrane region" description="Helical" evidence="8">
    <location>
        <begin position="395"/>
        <end position="416"/>
    </location>
</feature>
<feature type="compositionally biased region" description="Low complexity" evidence="7">
    <location>
        <begin position="153"/>
        <end position="164"/>
    </location>
</feature>
<feature type="compositionally biased region" description="Polar residues" evidence="7">
    <location>
        <begin position="298"/>
        <end position="313"/>
    </location>
</feature>
<evidence type="ECO:0000256" key="7">
    <source>
        <dbReference type="SAM" id="MobiDB-lite"/>
    </source>
</evidence>
<evidence type="ECO:0000256" key="5">
    <source>
        <dbReference type="ARBA" id="ARBA00022989"/>
    </source>
</evidence>
<evidence type="ECO:0000256" key="4">
    <source>
        <dbReference type="ARBA" id="ARBA00022729"/>
    </source>
</evidence>
<evidence type="ECO:0000313" key="11">
    <source>
        <dbReference type="Ensembl" id="ENSCPBP00000025435.1"/>
    </source>
</evidence>
<feature type="transmembrane region" description="Helical" evidence="8">
    <location>
        <begin position="528"/>
        <end position="556"/>
    </location>
</feature>
<evidence type="ECO:0000259" key="10">
    <source>
        <dbReference type="Pfam" id="PF25987"/>
    </source>
</evidence>
<dbReference type="OrthoDB" id="10066605at2759"/>
<evidence type="ECO:0000256" key="3">
    <source>
        <dbReference type="ARBA" id="ARBA00022692"/>
    </source>
</evidence>
<dbReference type="KEGG" id="cpic:101942743"/>
<evidence type="ECO:0000256" key="8">
    <source>
        <dbReference type="SAM" id="Phobius"/>
    </source>
</evidence>
<dbReference type="Ensembl" id="ENSCPBT00000029960.1">
    <property type="protein sequence ID" value="ENSCPBP00000025435.1"/>
    <property type="gene ID" value="ENSCPBG00000018085.1"/>
</dbReference>
<proteinExistence type="predicted"/>
<gene>
    <name evidence="11" type="primary">PRRT4</name>
</gene>
<dbReference type="Pfam" id="PF25987">
    <property type="entry name" value="PRRT3"/>
    <property type="match status" value="1"/>
</dbReference>
<feature type="transmembrane region" description="Helical" evidence="8">
    <location>
        <begin position="596"/>
        <end position="614"/>
    </location>
</feature>
<dbReference type="GeneTree" id="ENSGT00730000111591"/>
<accession>A0A8C3HY48</accession>
<keyword evidence="2" id="KW-0597">Phosphoprotein</keyword>
<feature type="transmembrane region" description="Helical" evidence="8">
    <location>
        <begin position="498"/>
        <end position="522"/>
    </location>
</feature>
<evidence type="ECO:0000256" key="6">
    <source>
        <dbReference type="ARBA" id="ARBA00023136"/>
    </source>
</evidence>